<name>A0A3Q7GV59_SOLLC</name>
<dbReference type="InParanoid" id="A0A3Q7GV59"/>
<dbReference type="EnsemblPlants" id="Solyc06g050307.1.1">
    <property type="protein sequence ID" value="Solyc06g050307.1.1"/>
    <property type="gene ID" value="Solyc06g050307.1"/>
</dbReference>
<proteinExistence type="predicted"/>
<reference evidence="1" key="1">
    <citation type="journal article" date="2012" name="Nature">
        <title>The tomato genome sequence provides insights into fleshy fruit evolution.</title>
        <authorList>
            <consortium name="Tomato Genome Consortium"/>
        </authorList>
    </citation>
    <scope>NUCLEOTIDE SEQUENCE [LARGE SCALE GENOMIC DNA]</scope>
    <source>
        <strain evidence="1">cv. Heinz 1706</strain>
    </source>
</reference>
<organism evidence="1">
    <name type="scientific">Solanum lycopersicum</name>
    <name type="common">Tomato</name>
    <name type="synonym">Lycopersicon esculentum</name>
    <dbReference type="NCBI Taxonomy" id="4081"/>
    <lineage>
        <taxon>Eukaryota</taxon>
        <taxon>Viridiplantae</taxon>
        <taxon>Streptophyta</taxon>
        <taxon>Embryophyta</taxon>
        <taxon>Tracheophyta</taxon>
        <taxon>Spermatophyta</taxon>
        <taxon>Magnoliopsida</taxon>
        <taxon>eudicotyledons</taxon>
        <taxon>Gunneridae</taxon>
        <taxon>Pentapetalae</taxon>
        <taxon>asterids</taxon>
        <taxon>lamiids</taxon>
        <taxon>Solanales</taxon>
        <taxon>Solanaceae</taxon>
        <taxon>Solanoideae</taxon>
        <taxon>Solaneae</taxon>
        <taxon>Solanum</taxon>
        <taxon>Solanum subgen. Lycopersicon</taxon>
    </lineage>
</organism>
<accession>A0A3Q7GV59</accession>
<sequence length="76" mass="8892">MEQIQIGHKLEREELIVENCRIKEELTQTQAALHQEIEVNSWHLQSILILLLYVDDIIFTGSHSDLLGQFINRLSH</sequence>
<reference evidence="1" key="2">
    <citation type="submission" date="2019-01" db="UniProtKB">
        <authorList>
            <consortium name="EnsemblPlants"/>
        </authorList>
    </citation>
    <scope>IDENTIFICATION</scope>
    <source>
        <strain evidence="1">cv. Heinz 1706</strain>
    </source>
</reference>
<evidence type="ECO:0000313" key="2">
    <source>
        <dbReference type="Proteomes" id="UP000004994"/>
    </source>
</evidence>
<dbReference type="Gramene" id="Solyc06g050307.1.1">
    <property type="protein sequence ID" value="Solyc06g050307.1.1"/>
    <property type="gene ID" value="Solyc06g050307.1"/>
</dbReference>
<dbReference type="Proteomes" id="UP000004994">
    <property type="component" value="Chromosome 6"/>
</dbReference>
<dbReference type="AlphaFoldDB" id="A0A3Q7GV59"/>
<keyword evidence="2" id="KW-1185">Reference proteome</keyword>
<protein>
    <submittedName>
        <fullName evidence="1">Uncharacterized protein</fullName>
    </submittedName>
</protein>
<evidence type="ECO:0000313" key="1">
    <source>
        <dbReference type="EnsemblPlants" id="Solyc06g050307.1.1"/>
    </source>
</evidence>